<gene>
    <name evidence="1" type="ORF">K488DRAFT_81002</name>
</gene>
<proteinExistence type="predicted"/>
<reference evidence="1" key="2">
    <citation type="journal article" date="2022" name="New Phytol.">
        <title>Evolutionary transition to the ectomycorrhizal habit in the genomes of a hyperdiverse lineage of mushroom-forming fungi.</title>
        <authorList>
            <person name="Looney B."/>
            <person name="Miyauchi S."/>
            <person name="Morin E."/>
            <person name="Drula E."/>
            <person name="Courty P.E."/>
            <person name="Kohler A."/>
            <person name="Kuo A."/>
            <person name="LaButti K."/>
            <person name="Pangilinan J."/>
            <person name="Lipzen A."/>
            <person name="Riley R."/>
            <person name="Andreopoulos W."/>
            <person name="He G."/>
            <person name="Johnson J."/>
            <person name="Nolan M."/>
            <person name="Tritt A."/>
            <person name="Barry K.W."/>
            <person name="Grigoriev I.V."/>
            <person name="Nagy L.G."/>
            <person name="Hibbett D."/>
            <person name="Henrissat B."/>
            <person name="Matheny P.B."/>
            <person name="Labbe J."/>
            <person name="Martin F.M."/>
        </authorList>
    </citation>
    <scope>NUCLEOTIDE SEQUENCE</scope>
    <source>
        <strain evidence="1">EC-137</strain>
    </source>
</reference>
<dbReference type="Proteomes" id="UP000814128">
    <property type="component" value="Unassembled WGS sequence"/>
</dbReference>
<comment type="caution">
    <text evidence="1">The sequence shown here is derived from an EMBL/GenBank/DDBJ whole genome shotgun (WGS) entry which is preliminary data.</text>
</comment>
<evidence type="ECO:0000313" key="2">
    <source>
        <dbReference type="Proteomes" id="UP000814128"/>
    </source>
</evidence>
<keyword evidence="2" id="KW-1185">Reference proteome</keyword>
<organism evidence="1 2">
    <name type="scientific">Vararia minispora EC-137</name>
    <dbReference type="NCBI Taxonomy" id="1314806"/>
    <lineage>
        <taxon>Eukaryota</taxon>
        <taxon>Fungi</taxon>
        <taxon>Dikarya</taxon>
        <taxon>Basidiomycota</taxon>
        <taxon>Agaricomycotina</taxon>
        <taxon>Agaricomycetes</taxon>
        <taxon>Russulales</taxon>
        <taxon>Lachnocladiaceae</taxon>
        <taxon>Vararia</taxon>
    </lineage>
</organism>
<name>A0ACB8Q7H8_9AGAM</name>
<evidence type="ECO:0000313" key="1">
    <source>
        <dbReference type="EMBL" id="KAI0027731.1"/>
    </source>
</evidence>
<accession>A0ACB8Q7H8</accession>
<sequence length="630" mass="69945">MAFFSRPPSTNAAVRIVAPPTADDVPKTASAPPARKDTTKRECRNIHIYGSCKYQDKGCIYYHPSRPTTPPPAPAAQPETPSRLTQAAANAPVFVPKNLPAGPTSPTPSRAQAQTPVTATTLSDSPPLTEYNDPYDPNYYYYHGSGSEGGYGHDSIEGQFQAMEVGAYDDYDVMQPVDYYPPQPTFIRQPLNYHLYTLPPTAPPPSHFISPTLHTDLQVRSETLHTGPASSLGLPEDINGYHTLVPLENTTGERRKFGNWISTVYRATGKDGRGYVLRRIENYRLMHEHAFKAVEQWSQLRQPNIIALHEAFTTKAFGDNSVVFVYTYHPNSQTLQEAHMKNKAIFSGRGQSGSSPAGLVPERTIWSYIIQIAEAIKSAHDAGLAVRMIDISKVLLTGQNRVRVSACGIAEVLTYSPALAGVSTIITTLQQEDITMFGKLVFELCCGHAGAVGASFPKSLEFVQKHYSPDLKTVALFMLSSPQPHQQKHIGVVFDMLGSRLLTEIDDLQNGMDHLEGELMSELENARLVRLLCKFGFINERPEFARDARWSETGDRYIIKLFRDYVFHQVDERGNPVVNMSHVLSCLNKLDAGTDERILLVSRDEQSVLVVSYKEVKACIEAAFADLSRR</sequence>
<dbReference type="EMBL" id="MU273848">
    <property type="protein sequence ID" value="KAI0027731.1"/>
    <property type="molecule type" value="Genomic_DNA"/>
</dbReference>
<reference evidence="1" key="1">
    <citation type="submission" date="2021-02" db="EMBL/GenBank/DDBJ databases">
        <authorList>
            <consortium name="DOE Joint Genome Institute"/>
            <person name="Ahrendt S."/>
            <person name="Looney B.P."/>
            <person name="Miyauchi S."/>
            <person name="Morin E."/>
            <person name="Drula E."/>
            <person name="Courty P.E."/>
            <person name="Chicoki N."/>
            <person name="Fauchery L."/>
            <person name="Kohler A."/>
            <person name="Kuo A."/>
            <person name="Labutti K."/>
            <person name="Pangilinan J."/>
            <person name="Lipzen A."/>
            <person name="Riley R."/>
            <person name="Andreopoulos W."/>
            <person name="He G."/>
            <person name="Johnson J."/>
            <person name="Barry K.W."/>
            <person name="Grigoriev I.V."/>
            <person name="Nagy L."/>
            <person name="Hibbett D."/>
            <person name="Henrissat B."/>
            <person name="Matheny P.B."/>
            <person name="Labbe J."/>
            <person name="Martin F."/>
        </authorList>
    </citation>
    <scope>NUCLEOTIDE SEQUENCE</scope>
    <source>
        <strain evidence="1">EC-137</strain>
    </source>
</reference>
<protein>
    <submittedName>
        <fullName evidence="1">Uncharacterized protein</fullName>
    </submittedName>
</protein>